<evidence type="ECO:0000313" key="6">
    <source>
        <dbReference type="EMBL" id="MEQ2357074.1"/>
    </source>
</evidence>
<evidence type="ECO:0000256" key="1">
    <source>
        <dbReference type="ARBA" id="ARBA00022679"/>
    </source>
</evidence>
<reference evidence="6 7" key="1">
    <citation type="submission" date="2024-03" db="EMBL/GenBank/DDBJ databases">
        <title>Human intestinal bacterial collection.</title>
        <authorList>
            <person name="Pauvert C."/>
            <person name="Hitch T.C.A."/>
            <person name="Clavel T."/>
        </authorList>
    </citation>
    <scope>NUCLEOTIDE SEQUENCE [LARGE SCALE GENOMIC DNA]</scope>
    <source>
        <strain evidence="6 7">CLA-AA-H95</strain>
    </source>
</reference>
<dbReference type="InterPro" id="IPR045269">
    <property type="entry name" value="Atg1-like"/>
</dbReference>
<dbReference type="InterPro" id="IPR000719">
    <property type="entry name" value="Prot_kinase_dom"/>
</dbReference>
<evidence type="ECO:0000313" key="7">
    <source>
        <dbReference type="Proteomes" id="UP001446032"/>
    </source>
</evidence>
<evidence type="ECO:0000256" key="3">
    <source>
        <dbReference type="ARBA" id="ARBA00022777"/>
    </source>
</evidence>
<organism evidence="6 7">
    <name type="scientific">Blautia intestinihominis</name>
    <dbReference type="NCBI Taxonomy" id="3133152"/>
    <lineage>
        <taxon>Bacteria</taxon>
        <taxon>Bacillati</taxon>
        <taxon>Bacillota</taxon>
        <taxon>Clostridia</taxon>
        <taxon>Lachnospirales</taxon>
        <taxon>Lachnospiraceae</taxon>
        <taxon>Blautia</taxon>
    </lineage>
</organism>
<dbReference type="InterPro" id="IPR011009">
    <property type="entry name" value="Kinase-like_dom_sf"/>
</dbReference>
<comment type="caution">
    <text evidence="6">The sequence shown here is derived from an EMBL/GenBank/DDBJ whole genome shotgun (WGS) entry which is preliminary data.</text>
</comment>
<keyword evidence="7" id="KW-1185">Reference proteome</keyword>
<feature type="domain" description="Protein kinase" evidence="5">
    <location>
        <begin position="23"/>
        <end position="294"/>
    </location>
</feature>
<dbReference type="Pfam" id="PF00069">
    <property type="entry name" value="Pkinase"/>
    <property type="match status" value="1"/>
</dbReference>
<keyword evidence="1 6" id="KW-0808">Transferase</keyword>
<dbReference type="PANTHER" id="PTHR24348:SF22">
    <property type="entry name" value="NON-SPECIFIC SERINE_THREONINE PROTEIN KINASE"/>
    <property type="match status" value="1"/>
</dbReference>
<keyword evidence="2" id="KW-0547">Nucleotide-binding</keyword>
<dbReference type="EC" id="2.7.11.1" evidence="6"/>
<dbReference type="PANTHER" id="PTHR24348">
    <property type="entry name" value="SERINE/THREONINE-PROTEIN KINASE UNC-51-RELATED"/>
    <property type="match status" value="1"/>
</dbReference>
<dbReference type="RefSeq" id="WP_158583623.1">
    <property type="nucleotide sequence ID" value="NZ_JBBMEI010000003.1"/>
</dbReference>
<dbReference type="Gene3D" id="3.30.200.20">
    <property type="entry name" value="Phosphorylase Kinase, domain 1"/>
    <property type="match status" value="1"/>
</dbReference>
<protein>
    <submittedName>
        <fullName evidence="6">Serine/threonine-protein kinase</fullName>
        <ecNumber evidence="6">2.7.11.1</ecNumber>
    </submittedName>
</protein>
<gene>
    <name evidence="6" type="ORF">WMO75_01740</name>
</gene>
<accession>A0ABV1AJA7</accession>
<evidence type="ECO:0000256" key="2">
    <source>
        <dbReference type="ARBA" id="ARBA00022741"/>
    </source>
</evidence>
<dbReference type="PROSITE" id="PS50011">
    <property type="entry name" value="PROTEIN_KINASE_DOM"/>
    <property type="match status" value="1"/>
</dbReference>
<dbReference type="EMBL" id="JBBMEI010000003">
    <property type="protein sequence ID" value="MEQ2357074.1"/>
    <property type="molecule type" value="Genomic_DNA"/>
</dbReference>
<keyword evidence="4" id="KW-0067">ATP-binding</keyword>
<evidence type="ECO:0000259" key="5">
    <source>
        <dbReference type="PROSITE" id="PS50011"/>
    </source>
</evidence>
<evidence type="ECO:0000256" key="4">
    <source>
        <dbReference type="ARBA" id="ARBA00022840"/>
    </source>
</evidence>
<dbReference type="SUPFAM" id="SSF56112">
    <property type="entry name" value="Protein kinase-like (PK-like)"/>
    <property type="match status" value="1"/>
</dbReference>
<keyword evidence="3 6" id="KW-0418">Kinase</keyword>
<dbReference type="Proteomes" id="UP001446032">
    <property type="component" value="Unassembled WGS sequence"/>
</dbReference>
<dbReference type="Gene3D" id="1.10.510.10">
    <property type="entry name" value="Transferase(Phosphotransferase) domain 1"/>
    <property type="match status" value="1"/>
</dbReference>
<proteinExistence type="predicted"/>
<dbReference type="CDD" id="cd14014">
    <property type="entry name" value="STKc_PknB_like"/>
    <property type="match status" value="1"/>
</dbReference>
<dbReference type="GO" id="GO:0004674">
    <property type="term" value="F:protein serine/threonine kinase activity"/>
    <property type="evidence" value="ECO:0007669"/>
    <property type="project" value="UniProtKB-EC"/>
</dbReference>
<sequence length="297" mass="34203">MGKITITLREDRLPEGIVLAGKCRILRTLRMGEFSVTYEAMLGNRKVAVKEFYNRGCMYRQGNRVVLTNEEDQQEFEKAKQKFVEEARRLSKFASQPNVVRVYGYFEANNTVYIIMEFLDGPGLNEYFRKKGRVEAAEMFGMLLPVMRTLDKIHESGIIHRDISPDNIKFAQNDASGTGLKLMDFGSARDYLNRNTYTMELKDGYAPLEQYSEHEQGPWTDVYALSAVIYRGITGQRPMRSVRRAEHDDLRMPSQLGIPIPPVIEEILKRGLSIRKENRYQKMASMIKDVEKFSGGM</sequence>
<name>A0ABV1AJA7_9FIRM</name>